<evidence type="ECO:0000256" key="7">
    <source>
        <dbReference type="NCBIfam" id="TIGR00112"/>
    </source>
</evidence>
<name>A0A366EDY5_9BACI</name>
<comment type="catalytic activity">
    <reaction evidence="6">
        <text>L-proline + NADP(+) = (S)-1-pyrroline-5-carboxylate + NADPH + 2 H(+)</text>
        <dbReference type="Rhea" id="RHEA:14109"/>
        <dbReference type="ChEBI" id="CHEBI:15378"/>
        <dbReference type="ChEBI" id="CHEBI:17388"/>
        <dbReference type="ChEBI" id="CHEBI:57783"/>
        <dbReference type="ChEBI" id="CHEBI:58349"/>
        <dbReference type="ChEBI" id="CHEBI:60039"/>
        <dbReference type="EC" id="1.5.1.2"/>
    </reaction>
</comment>
<dbReference type="InterPro" id="IPR029036">
    <property type="entry name" value="P5CR_dimer"/>
</dbReference>
<dbReference type="GO" id="GO:0055129">
    <property type="term" value="P:L-proline biosynthetic process"/>
    <property type="evidence" value="ECO:0007669"/>
    <property type="project" value="UniProtKB-UniRule"/>
</dbReference>
<dbReference type="OrthoDB" id="9805754at2"/>
<dbReference type="EMBL" id="QNRI01000003">
    <property type="protein sequence ID" value="RBO99959.1"/>
    <property type="molecule type" value="Genomic_DNA"/>
</dbReference>
<evidence type="ECO:0000313" key="12">
    <source>
        <dbReference type="Proteomes" id="UP000252254"/>
    </source>
</evidence>
<dbReference type="InterPro" id="IPR000304">
    <property type="entry name" value="Pyrroline-COOH_reductase"/>
</dbReference>
<dbReference type="Pfam" id="PF03807">
    <property type="entry name" value="F420_oxidored"/>
    <property type="match status" value="1"/>
</dbReference>
<dbReference type="UniPathway" id="UPA00098">
    <property type="reaction ID" value="UER00361"/>
</dbReference>
<dbReference type="InterPro" id="IPR008927">
    <property type="entry name" value="6-PGluconate_DH-like_C_sf"/>
</dbReference>
<accession>A0A366EDY5</accession>
<dbReference type="Pfam" id="PF14748">
    <property type="entry name" value="P5CR_dimer"/>
    <property type="match status" value="1"/>
</dbReference>
<dbReference type="NCBIfam" id="TIGR00112">
    <property type="entry name" value="proC"/>
    <property type="match status" value="1"/>
</dbReference>
<evidence type="ECO:0000256" key="5">
    <source>
        <dbReference type="ARBA" id="ARBA00058118"/>
    </source>
</evidence>
<dbReference type="FunFam" id="1.10.3730.10:FF:000001">
    <property type="entry name" value="Pyrroline-5-carboxylate reductase"/>
    <property type="match status" value="1"/>
</dbReference>
<dbReference type="PIRSF" id="PIRSF000193">
    <property type="entry name" value="Pyrrol-5-carb_rd"/>
    <property type="match status" value="1"/>
</dbReference>
<dbReference type="Gene3D" id="1.10.3730.10">
    <property type="entry name" value="ProC C-terminal domain-like"/>
    <property type="match status" value="1"/>
</dbReference>
<evidence type="ECO:0000256" key="2">
    <source>
        <dbReference type="ARBA" id="ARBA00022650"/>
    </source>
</evidence>
<comment type="function">
    <text evidence="5 6">Catalyzes the reduction of 1-pyrroline-5-carboxylate (PCA) to L-proline.</text>
</comment>
<dbReference type="GO" id="GO:0004735">
    <property type="term" value="F:pyrroline-5-carboxylate reductase activity"/>
    <property type="evidence" value="ECO:0007669"/>
    <property type="project" value="UniProtKB-UniRule"/>
</dbReference>
<feature type="domain" description="Pyrroline-5-carboxylate reductase dimerisation" evidence="10">
    <location>
        <begin position="163"/>
        <end position="267"/>
    </location>
</feature>
<dbReference type="Proteomes" id="UP000252254">
    <property type="component" value="Unassembled WGS sequence"/>
</dbReference>
<evidence type="ECO:0000256" key="6">
    <source>
        <dbReference type="HAMAP-Rule" id="MF_01925"/>
    </source>
</evidence>
<dbReference type="SUPFAM" id="SSF48179">
    <property type="entry name" value="6-phosphogluconate dehydrogenase C-terminal domain-like"/>
    <property type="match status" value="1"/>
</dbReference>
<feature type="binding site" evidence="8">
    <location>
        <begin position="8"/>
        <end position="13"/>
    </location>
    <ligand>
        <name>NADP(+)</name>
        <dbReference type="ChEBI" id="CHEBI:58349"/>
    </ligand>
</feature>
<dbReference type="HAMAP" id="MF_01925">
    <property type="entry name" value="P5C_reductase"/>
    <property type="match status" value="1"/>
</dbReference>
<keyword evidence="12" id="KW-1185">Reference proteome</keyword>
<reference evidence="11 12" key="1">
    <citation type="submission" date="2018-06" db="EMBL/GenBank/DDBJ databases">
        <title>Genomic Encyclopedia of Type Strains, Phase IV (KMG-IV): sequencing the most valuable type-strain genomes for metagenomic binning, comparative biology and taxonomic classification.</title>
        <authorList>
            <person name="Goeker M."/>
        </authorList>
    </citation>
    <scope>NUCLEOTIDE SEQUENCE [LARGE SCALE GENOMIC DNA]</scope>
    <source>
        <strain evidence="11 12">DSM 15140</strain>
    </source>
</reference>
<feature type="binding site" evidence="8">
    <location>
        <begin position="71"/>
        <end position="74"/>
    </location>
    <ligand>
        <name>NADP(+)</name>
        <dbReference type="ChEBI" id="CHEBI:58349"/>
    </ligand>
</feature>
<dbReference type="RefSeq" id="WP_113868155.1">
    <property type="nucleotide sequence ID" value="NZ_BAABQN010000004.1"/>
</dbReference>
<keyword evidence="2 6" id="KW-0641">Proline biosynthesis</keyword>
<evidence type="ECO:0000259" key="9">
    <source>
        <dbReference type="Pfam" id="PF03807"/>
    </source>
</evidence>
<comment type="similarity">
    <text evidence="1 6">Belongs to the pyrroline-5-carboxylate reductase family.</text>
</comment>
<evidence type="ECO:0000256" key="3">
    <source>
        <dbReference type="ARBA" id="ARBA00022857"/>
    </source>
</evidence>
<dbReference type="InterPro" id="IPR036291">
    <property type="entry name" value="NAD(P)-bd_dom_sf"/>
</dbReference>
<dbReference type="Gene3D" id="3.40.50.720">
    <property type="entry name" value="NAD(P)-binding Rossmann-like Domain"/>
    <property type="match status" value="1"/>
</dbReference>
<comment type="caution">
    <text evidence="11">The sequence shown here is derived from an EMBL/GenBank/DDBJ whole genome shotgun (WGS) entry which is preliminary data.</text>
</comment>
<protein>
    <recommendedName>
        <fullName evidence="6 7">Pyrroline-5-carboxylate reductase</fullName>
        <shortName evidence="6">P5C reductase</shortName>
        <shortName evidence="6">P5CR</shortName>
        <ecNumber evidence="6 7">1.5.1.2</ecNumber>
    </recommendedName>
    <alternativeName>
        <fullName evidence="6">PCA reductase</fullName>
    </alternativeName>
</protein>
<dbReference type="STRING" id="200904.GCA_900168775_00022"/>
<dbReference type="PANTHER" id="PTHR11645">
    <property type="entry name" value="PYRROLINE-5-CARBOXYLATE REDUCTASE"/>
    <property type="match status" value="1"/>
</dbReference>
<keyword evidence="4 6" id="KW-0560">Oxidoreductase</keyword>
<evidence type="ECO:0000256" key="1">
    <source>
        <dbReference type="ARBA" id="ARBA00005525"/>
    </source>
</evidence>
<dbReference type="PANTHER" id="PTHR11645:SF49">
    <property type="entry name" value="PYRROLINE-5-CARBOXYLATE REDUCTASE 1"/>
    <property type="match status" value="1"/>
</dbReference>
<evidence type="ECO:0000256" key="8">
    <source>
        <dbReference type="PIRSR" id="PIRSR000193-1"/>
    </source>
</evidence>
<keyword evidence="6" id="KW-0963">Cytoplasm</keyword>
<dbReference type="InterPro" id="IPR028939">
    <property type="entry name" value="P5C_Rdtase_cat_N"/>
</dbReference>
<dbReference type="SUPFAM" id="SSF51735">
    <property type="entry name" value="NAD(P)-binding Rossmann-fold domains"/>
    <property type="match status" value="1"/>
</dbReference>
<dbReference type="GO" id="GO:0005737">
    <property type="term" value="C:cytoplasm"/>
    <property type="evidence" value="ECO:0007669"/>
    <property type="project" value="UniProtKB-SubCell"/>
</dbReference>
<comment type="subcellular location">
    <subcellularLocation>
        <location evidence="6">Cytoplasm</location>
    </subcellularLocation>
</comment>
<keyword evidence="3 6" id="KW-0521">NADP</keyword>
<evidence type="ECO:0000313" key="11">
    <source>
        <dbReference type="EMBL" id="RBO99959.1"/>
    </source>
</evidence>
<proteinExistence type="inferred from homology"/>
<evidence type="ECO:0000256" key="4">
    <source>
        <dbReference type="ARBA" id="ARBA00023002"/>
    </source>
</evidence>
<feature type="domain" description="Pyrroline-5-carboxylate reductase catalytic N-terminal" evidence="9">
    <location>
        <begin position="4"/>
        <end position="100"/>
    </location>
</feature>
<keyword evidence="6" id="KW-0028">Amino-acid biosynthesis</keyword>
<comment type="pathway">
    <text evidence="6">Amino-acid biosynthesis; L-proline biosynthesis; L-proline from L-glutamate 5-semialdehyde: step 1/1.</text>
</comment>
<organism evidence="11 12">
    <name type="scientific">Paraliobacillus ryukyuensis</name>
    <dbReference type="NCBI Taxonomy" id="200904"/>
    <lineage>
        <taxon>Bacteria</taxon>
        <taxon>Bacillati</taxon>
        <taxon>Bacillota</taxon>
        <taxon>Bacilli</taxon>
        <taxon>Bacillales</taxon>
        <taxon>Bacillaceae</taxon>
        <taxon>Paraliobacillus</taxon>
    </lineage>
</organism>
<sequence length="270" mass="29208">MFEKIVFLGAGAMAEALIAGIVKANIVKPEQIVVTNKSNQARLQALASNYQVQTTQSIEQAVTDADAVVFAMKPKDIQTALAEVRPHLTGSQVLISVLAGTPITVFHDTLTMNVPIIRTMPNTSSTIGYGATAITVGEYVTEQQLEQTKKLFETVGTVTVVEEDDMHVVTALSGSGPAYFYYMVEAMQEVAAKKGLEATKAKELIYQTILGVAEMLQQTEETPTQLRKNITSPNGVTQRAVEALYDHHLPETIEAAIEAAIKRSEELGKA</sequence>
<evidence type="ECO:0000259" key="10">
    <source>
        <dbReference type="Pfam" id="PF14748"/>
    </source>
</evidence>
<gene>
    <name evidence="6" type="primary">proC</name>
    <name evidence="11" type="ORF">DES48_103289</name>
</gene>
<comment type="catalytic activity">
    <reaction evidence="6">
        <text>L-proline + NAD(+) = (S)-1-pyrroline-5-carboxylate + NADH + 2 H(+)</text>
        <dbReference type="Rhea" id="RHEA:14105"/>
        <dbReference type="ChEBI" id="CHEBI:15378"/>
        <dbReference type="ChEBI" id="CHEBI:17388"/>
        <dbReference type="ChEBI" id="CHEBI:57540"/>
        <dbReference type="ChEBI" id="CHEBI:57945"/>
        <dbReference type="ChEBI" id="CHEBI:60039"/>
        <dbReference type="EC" id="1.5.1.2"/>
    </reaction>
</comment>
<dbReference type="AlphaFoldDB" id="A0A366EDY5"/>
<dbReference type="EC" id="1.5.1.2" evidence="6 7"/>